<dbReference type="SUPFAM" id="SSF52540">
    <property type="entry name" value="P-loop containing nucleoside triphosphate hydrolases"/>
    <property type="match status" value="1"/>
</dbReference>
<sequence length="230" mass="25693">MQIFRALSQPQVLMYSATISLDIEKLASSMAKDIILISIGQPNQPNKAVRQLAIWVDSKQKKRKLFDILLSKQHFIPPAVVYVGSKLGADLLSNAITLTTGLKALAIHGEKPMKERREIMRSFLAGEVPVVVSTGVLGRGIDLLDVRQVIVFDMPNSIKEYVHQIGRASRMGEEGTAIVFVNEENKNLFPDFIEILKSSGAVIPRELSNSRYAIRSLPMGKFQRKRKFGF</sequence>
<accession>A0A2P2P648</accession>
<dbReference type="EMBL" id="GGEC01069665">
    <property type="protein sequence ID" value="MBX50149.1"/>
    <property type="molecule type" value="Transcribed_RNA"/>
</dbReference>
<dbReference type="InterPro" id="IPR001650">
    <property type="entry name" value="Helicase_C-like"/>
</dbReference>
<proteinExistence type="predicted"/>
<keyword evidence="1" id="KW-0694">RNA-binding</keyword>
<evidence type="ECO:0000259" key="2">
    <source>
        <dbReference type="PROSITE" id="PS51194"/>
    </source>
</evidence>
<organism evidence="3">
    <name type="scientific">Rhizophora mucronata</name>
    <name type="common">Asiatic mangrove</name>
    <dbReference type="NCBI Taxonomy" id="61149"/>
    <lineage>
        <taxon>Eukaryota</taxon>
        <taxon>Viridiplantae</taxon>
        <taxon>Streptophyta</taxon>
        <taxon>Embryophyta</taxon>
        <taxon>Tracheophyta</taxon>
        <taxon>Spermatophyta</taxon>
        <taxon>Magnoliopsida</taxon>
        <taxon>eudicotyledons</taxon>
        <taxon>Gunneridae</taxon>
        <taxon>Pentapetalae</taxon>
        <taxon>rosids</taxon>
        <taxon>fabids</taxon>
        <taxon>Malpighiales</taxon>
        <taxon>Rhizophoraceae</taxon>
        <taxon>Rhizophora</taxon>
    </lineage>
</organism>
<protein>
    <recommendedName>
        <fullName evidence="2">Helicase C-terminal domain-containing protein</fullName>
    </recommendedName>
</protein>
<dbReference type="CDD" id="cd18787">
    <property type="entry name" value="SF2_C_DEAD"/>
    <property type="match status" value="1"/>
</dbReference>
<dbReference type="GO" id="GO:0003723">
    <property type="term" value="F:RNA binding"/>
    <property type="evidence" value="ECO:0007669"/>
    <property type="project" value="UniProtKB-KW"/>
</dbReference>
<dbReference type="PANTHER" id="PTHR47958">
    <property type="entry name" value="ATP-DEPENDENT RNA HELICASE DBP3"/>
    <property type="match status" value="1"/>
</dbReference>
<evidence type="ECO:0000256" key="1">
    <source>
        <dbReference type="ARBA" id="ARBA00022884"/>
    </source>
</evidence>
<dbReference type="AlphaFoldDB" id="A0A2P2P648"/>
<name>A0A2P2P648_RHIMU</name>
<feature type="domain" description="Helicase C-terminal" evidence="2">
    <location>
        <begin position="48"/>
        <end position="211"/>
    </location>
</feature>
<dbReference type="SMART" id="SM00490">
    <property type="entry name" value="HELICc"/>
    <property type="match status" value="1"/>
</dbReference>
<dbReference type="Gene3D" id="3.40.50.300">
    <property type="entry name" value="P-loop containing nucleotide triphosphate hydrolases"/>
    <property type="match status" value="1"/>
</dbReference>
<reference evidence="3" key="1">
    <citation type="submission" date="2018-02" db="EMBL/GenBank/DDBJ databases">
        <title>Rhizophora mucronata_Transcriptome.</title>
        <authorList>
            <person name="Meera S.P."/>
            <person name="Sreeshan A."/>
            <person name="Augustine A."/>
        </authorList>
    </citation>
    <scope>NUCLEOTIDE SEQUENCE</scope>
    <source>
        <tissue evidence="3">Leaf</tissue>
    </source>
</reference>
<dbReference type="Pfam" id="PF00271">
    <property type="entry name" value="Helicase_C"/>
    <property type="match status" value="1"/>
</dbReference>
<dbReference type="InterPro" id="IPR027417">
    <property type="entry name" value="P-loop_NTPase"/>
</dbReference>
<dbReference type="PROSITE" id="PS51194">
    <property type="entry name" value="HELICASE_CTER"/>
    <property type="match status" value="1"/>
</dbReference>
<evidence type="ECO:0000313" key="3">
    <source>
        <dbReference type="EMBL" id="MBX50149.1"/>
    </source>
</evidence>